<evidence type="ECO:0000313" key="3">
    <source>
        <dbReference type="Proteomes" id="UP001042704"/>
    </source>
</evidence>
<dbReference type="Proteomes" id="UP001042704">
    <property type="component" value="Chromosome"/>
</dbReference>
<dbReference type="KEGG" id="maqe:RJ40_02625"/>
<dbReference type="InterPro" id="IPR008254">
    <property type="entry name" value="Flavodoxin/NO_synth"/>
</dbReference>
<dbReference type="GO" id="GO:0070819">
    <property type="term" value="F:menaquinone-dependent protoporphyrinogen oxidase activity"/>
    <property type="evidence" value="ECO:0007669"/>
    <property type="project" value="TreeGrafter"/>
</dbReference>
<name>A0A8A3S476_9EURY</name>
<dbReference type="Gene3D" id="3.40.50.360">
    <property type="match status" value="1"/>
</dbReference>
<gene>
    <name evidence="2" type="ORF">RJ40_02625</name>
</gene>
<proteinExistence type="predicted"/>
<reference evidence="2" key="1">
    <citation type="journal article" date="2001" name="Int. J. Syst. Evol. Microbiol.">
        <title>Methanofollis aquaemaris sp. nov., a methanogen isolated from an aquaculture fish pond.</title>
        <authorList>
            <person name="Lai M.C."/>
            <person name="Chen S.C."/>
        </authorList>
    </citation>
    <scope>NUCLEOTIDE SEQUENCE</scope>
    <source>
        <strain evidence="2">N2F9704</strain>
    </source>
</reference>
<dbReference type="InterPro" id="IPR029039">
    <property type="entry name" value="Flavoprotein-like_sf"/>
</dbReference>
<dbReference type="PANTHER" id="PTHR38030:SF2">
    <property type="entry name" value="PROTOPORPHYRINOGEN IX DEHYDROGENASE [QUINONE]"/>
    <property type="match status" value="1"/>
</dbReference>
<feature type="domain" description="Flavodoxin-like" evidence="1">
    <location>
        <begin position="33"/>
        <end position="190"/>
    </location>
</feature>
<dbReference type="EMBL" id="CP036172">
    <property type="protein sequence ID" value="QSZ66470.1"/>
    <property type="molecule type" value="Genomic_DNA"/>
</dbReference>
<dbReference type="GO" id="GO:0010181">
    <property type="term" value="F:FMN binding"/>
    <property type="evidence" value="ECO:0007669"/>
    <property type="project" value="InterPro"/>
</dbReference>
<evidence type="ECO:0000313" key="2">
    <source>
        <dbReference type="EMBL" id="QSZ66470.1"/>
    </source>
</evidence>
<organism evidence="2 3">
    <name type="scientific">Methanofollis aquaemaris</name>
    <dbReference type="NCBI Taxonomy" id="126734"/>
    <lineage>
        <taxon>Archaea</taxon>
        <taxon>Methanobacteriati</taxon>
        <taxon>Methanobacteriota</taxon>
        <taxon>Stenosarchaea group</taxon>
        <taxon>Methanomicrobia</taxon>
        <taxon>Methanomicrobiales</taxon>
        <taxon>Methanomicrobiaceae</taxon>
        <taxon>Methanofollis</taxon>
    </lineage>
</organism>
<dbReference type="AlphaFoldDB" id="A0A8A3S476"/>
<reference evidence="2" key="2">
    <citation type="submission" date="2019-02" db="EMBL/GenBank/DDBJ databases">
        <authorList>
            <person name="Chen S.-C."/>
            <person name="Chien H.-H."/>
            <person name="Lai M.-C."/>
        </authorList>
    </citation>
    <scope>NUCLEOTIDE SEQUENCE</scope>
    <source>
        <strain evidence="2">N2F9704</strain>
    </source>
</reference>
<dbReference type="PANTHER" id="PTHR38030">
    <property type="entry name" value="PROTOPORPHYRINOGEN IX DEHYDROGENASE [MENAQUINONE]"/>
    <property type="match status" value="1"/>
</dbReference>
<dbReference type="PROSITE" id="PS50902">
    <property type="entry name" value="FLAVODOXIN_LIKE"/>
    <property type="match status" value="1"/>
</dbReference>
<dbReference type="InterPro" id="IPR026816">
    <property type="entry name" value="Flavodoxin_dom"/>
</dbReference>
<dbReference type="SUPFAM" id="SSF52218">
    <property type="entry name" value="Flavoproteins"/>
    <property type="match status" value="1"/>
</dbReference>
<dbReference type="GO" id="GO:0006783">
    <property type="term" value="P:heme biosynthetic process"/>
    <property type="evidence" value="ECO:0007669"/>
    <property type="project" value="TreeGrafter"/>
</dbReference>
<protein>
    <recommendedName>
        <fullName evidence="1">Flavodoxin-like domain-containing protein</fullName>
    </recommendedName>
</protein>
<dbReference type="InterPro" id="IPR052200">
    <property type="entry name" value="Protoporphyrinogen_IX_DH"/>
</dbReference>
<evidence type="ECO:0000259" key="1">
    <source>
        <dbReference type="PROSITE" id="PS50902"/>
    </source>
</evidence>
<sequence length="198" mass="21623">MCGIKGPDHTLRPVLPSTLIPLAVYFSPMSPRILIAYATKHETTREIADAIAETLKEQGIDAEARSVGTVDSVFGYDGVVIGSPIYMGKILKEAKQFVARFAGALQERPTAAFAVGMSCKDLTDENCRKVEKAMEPVTGPLQIRGEMGMFAGRMNPSFAPVIGLFMRYDEAKTEDARDWDAIRTWARELPGRLGIAAV</sequence>
<dbReference type="Pfam" id="PF12724">
    <property type="entry name" value="Flavodoxin_5"/>
    <property type="match status" value="1"/>
</dbReference>
<accession>A0A8A3S476</accession>
<keyword evidence="3" id="KW-1185">Reference proteome</keyword>